<feature type="region of interest" description="Disordered" evidence="2">
    <location>
        <begin position="121"/>
        <end position="152"/>
    </location>
</feature>
<dbReference type="GeneID" id="39855588"/>
<accession>A0A4D6GU74</accession>
<keyword evidence="1" id="KW-0862">Zinc</keyword>
<dbReference type="EMBL" id="VRYN01000001">
    <property type="protein sequence ID" value="TYO81665.1"/>
    <property type="molecule type" value="Genomic_DNA"/>
</dbReference>
<feature type="domain" description="SWIM-type" evidence="3">
    <location>
        <begin position="52"/>
        <end position="87"/>
    </location>
</feature>
<evidence type="ECO:0000256" key="2">
    <source>
        <dbReference type="SAM" id="MobiDB-lite"/>
    </source>
</evidence>
<dbReference type="Proteomes" id="UP000296216">
    <property type="component" value="Chromosome"/>
</dbReference>
<keyword evidence="1" id="KW-0479">Metal-binding</keyword>
<evidence type="ECO:0000313" key="7">
    <source>
        <dbReference type="Proteomes" id="UP000323075"/>
    </source>
</evidence>
<evidence type="ECO:0000313" key="5">
    <source>
        <dbReference type="EMBL" id="TYO81665.1"/>
    </source>
</evidence>
<evidence type="ECO:0000313" key="4">
    <source>
        <dbReference type="EMBL" id="QCC45400.1"/>
    </source>
</evidence>
<organism evidence="4 6">
    <name type="scientific">Halobacterium salinarum (strain ATCC 33171 / DSM 3754 / JCM 8978 / NBRC 102687 / NCIMB 764 / 91-R6)</name>
    <dbReference type="NCBI Taxonomy" id="2597657"/>
    <lineage>
        <taxon>Archaea</taxon>
        <taxon>Methanobacteriati</taxon>
        <taxon>Methanobacteriota</taxon>
        <taxon>Stenosarchaea group</taxon>
        <taxon>Halobacteria</taxon>
        <taxon>Halobacteriales</taxon>
        <taxon>Halobacteriaceae</taxon>
        <taxon>Halobacterium</taxon>
    </lineage>
</organism>
<reference evidence="4" key="3">
    <citation type="journal article" name="MicrobiologyOpen">
        <title>Whole-genome comparison between the type strain of Halobacterium salinarum (DSM 3754(T)) and the laboratory strains R1 and NRC-1.</title>
        <authorList>
            <person name="Pfeiffer F."/>
            <person name="Losensky G."/>
            <person name="Marchfelder A."/>
            <person name="Habermann B."/>
            <person name="Dyall-Smith M."/>
        </authorList>
    </citation>
    <scope>NUCLEOTIDE SEQUENCE</scope>
    <source>
        <strain evidence="4">91-R6</strain>
    </source>
</reference>
<name>A0A4D6GU74_HALS9</name>
<dbReference type="RefSeq" id="WP_209000307.1">
    <property type="nucleotide sequence ID" value="NZ_VRYN01000001.1"/>
</dbReference>
<dbReference type="PROSITE" id="PS50966">
    <property type="entry name" value="ZF_SWIM"/>
    <property type="match status" value="1"/>
</dbReference>
<dbReference type="AlphaFoldDB" id="A0A4D6GU74"/>
<evidence type="ECO:0000313" key="6">
    <source>
        <dbReference type="Proteomes" id="UP000296216"/>
    </source>
</evidence>
<reference evidence="4 6" key="1">
    <citation type="journal article" date="2019" name="Microbiol. Resour. Announc.">
        <title>The Genome Sequence of the Halobacterium salinarum Type Strain Is Closely Related to That of Laboratory Strains NRC-1 and R1.</title>
        <authorList>
            <person name="Pfeiffer F."/>
            <person name="Marchfelder A."/>
            <person name="Habermann B."/>
            <person name="Dyall-Smith M.L."/>
        </authorList>
    </citation>
    <scope>NUCLEOTIDE SEQUENCE [LARGE SCALE GENOMIC DNA]</scope>
    <source>
        <strain evidence="4">91-R6</strain>
        <strain evidence="6">ATCC 33171 / DSM 3754 / JCM 8978 / NBRC 102687 / NCIMB 764 / 91-R6</strain>
    </source>
</reference>
<proteinExistence type="predicted"/>
<keyword evidence="1" id="KW-0863">Zinc-finger</keyword>
<dbReference type="InterPro" id="IPR007527">
    <property type="entry name" value="Znf_SWIM"/>
</dbReference>
<reference evidence="5 7" key="2">
    <citation type="submission" date="2019-07" db="EMBL/GenBank/DDBJ databases">
        <title>Genomic Encyclopedia of Archaeal and Bacterial Type Strains, Phase II (KMG-II): from individual species to whole genera.</title>
        <authorList>
            <person name="Goeker M."/>
        </authorList>
    </citation>
    <scope>NUCLEOTIDE SEQUENCE [LARGE SCALE GENOMIC DNA]</scope>
    <source>
        <strain evidence="5 7">DSM 3754</strain>
    </source>
</reference>
<evidence type="ECO:0000256" key="1">
    <source>
        <dbReference type="PROSITE-ProRule" id="PRU00325"/>
    </source>
</evidence>
<evidence type="ECO:0000259" key="3">
    <source>
        <dbReference type="PROSITE" id="PS50966"/>
    </source>
</evidence>
<dbReference type="EMBL" id="CP038631">
    <property type="protein sequence ID" value="QCC45400.1"/>
    <property type="molecule type" value="Genomic_DNA"/>
</dbReference>
<dbReference type="GO" id="GO:0008270">
    <property type="term" value="F:zinc ion binding"/>
    <property type="evidence" value="ECO:0007669"/>
    <property type="project" value="UniProtKB-KW"/>
</dbReference>
<sequence>MTAYNLTGENPTDLPKRAIRALTEKMTVLPDTGRVNDADDLYLVVSESGSEYLVDAREGACDCPDARHNLAADDSCKHERRVRYATGETLIPEWTNADAIDPQLGTHTSTNPVRAAADGGIVAESDDDSPPLDASKRGECDNDWCDGSNGDSLPCFDCFEYMEGQ</sequence>
<protein>
    <submittedName>
        <fullName evidence="4">SWIM zinc finger domain protein</fullName>
    </submittedName>
</protein>
<gene>
    <name evidence="5" type="ORF">APQ99_00173</name>
    <name evidence="4" type="ORF">HBSAL_08765</name>
</gene>
<dbReference type="Proteomes" id="UP000323075">
    <property type="component" value="Unassembled WGS sequence"/>
</dbReference>